<dbReference type="Gene3D" id="3.40.50.10140">
    <property type="entry name" value="Toll/interleukin-1 receptor homology (TIR) domain"/>
    <property type="match status" value="1"/>
</dbReference>
<feature type="compositionally biased region" description="Low complexity" evidence="1">
    <location>
        <begin position="912"/>
        <end position="927"/>
    </location>
</feature>
<dbReference type="EMBL" id="CP111025">
    <property type="protein sequence ID" value="WAR25373.1"/>
    <property type="molecule type" value="Genomic_DNA"/>
</dbReference>
<feature type="compositionally biased region" description="Polar residues" evidence="1">
    <location>
        <begin position="928"/>
        <end position="948"/>
    </location>
</feature>
<feature type="region of interest" description="Disordered" evidence="1">
    <location>
        <begin position="90"/>
        <end position="110"/>
    </location>
</feature>
<feature type="compositionally biased region" description="Polar residues" evidence="1">
    <location>
        <begin position="440"/>
        <end position="460"/>
    </location>
</feature>
<sequence length="977" mass="110444">MSNIAKMGQILALIYGVVANPSGAATSDTDGATYPKQSPCDKTESESDPSGSESDNIETESKTTIMTCDIQSAKTDEDYYTQTHFQHISEEFPKQSHGTPGPPRTATFTDSSKLYSTLTLEQDQLPSNNEYEKPSNSERYSWKHIGLPVENRSLDDLKTEIRGECSDENQKKKHIRFKEETKQPPNEDLKELIRQAVKEKFALGKPEDVKFFDAAIVYDKRDYDKAEEMRLEMKQIIRTELQEDLRIELFDSENFSQSIVMVVEDVVDRAFVILVYLSRNTDNSSNVRLFVEEAVGLTRLNIPPPGSMQINDRQYLLKPVHTEPPGQRYYKTPVGLVTMNGIDWYDKYSKFTQHKLVEIMKSAIEKRKQRNRKYGSPIKTYAHRIQTTTDNMRAGQSAFTQGPHQPLSTDNRSPQVTNTSNLGNCQYANAPYSDNEQEPTEWSMSGNQGSAFSSYRSSTQTAHEGIQLQINPEVGTRTAYLGQLRSSTDRSTANQRGCSQQPDALYANYVPVSVAYDQQQINGRQANAMPILQQEMSNYLLRVDRLPYNEHPQDYLRTDQHYYAHSYQMTQPRVEDYEDVVNQRPQLYQYPPETNLTKQLRRDNQQTTGHVAYPRYEQPLIRQPPMATQFQAGETFLRTPHQLPTETQFKARKTLQPTFHETLAEAKFQARDSGQPTNRLPPADPVPLSHDARYSTDRNFDTALVSDLSTNDVEIDTRPSILLKTNFESRRKSKRSRKKKNRRKDGSDSDDDPPLEPFRDLLKSSGGRAVNIIGKITQIGNNNKVDMHKEYVIGNEGESEKNEEENRQTTNDFAKGSIETVSDIFENMDAVDPRKASTRNKGVGNYCGDKKISYQSNISDRLAITGQKQEEVNTSSESNELHKTFSSLPPTSTEHEAVSSDSELFGSGSEYSLPSGSISSRSSARTSFETVSSSTPSDIFVSSTSKESGLSSIVQRAYNMNIKGHSSTEVTVDSDVD</sequence>
<feature type="region of interest" description="Disordered" evidence="1">
    <location>
        <begin position="21"/>
        <end position="63"/>
    </location>
</feature>
<organism evidence="3 4">
    <name type="scientific">Mya arenaria</name>
    <name type="common">Soft-shell clam</name>
    <dbReference type="NCBI Taxonomy" id="6604"/>
    <lineage>
        <taxon>Eukaryota</taxon>
        <taxon>Metazoa</taxon>
        <taxon>Spiralia</taxon>
        <taxon>Lophotrochozoa</taxon>
        <taxon>Mollusca</taxon>
        <taxon>Bivalvia</taxon>
        <taxon>Autobranchia</taxon>
        <taxon>Heteroconchia</taxon>
        <taxon>Euheterodonta</taxon>
        <taxon>Imparidentia</taxon>
        <taxon>Neoheterodontei</taxon>
        <taxon>Myida</taxon>
        <taxon>Myoidea</taxon>
        <taxon>Myidae</taxon>
        <taxon>Mya</taxon>
    </lineage>
</organism>
<feature type="signal peptide" evidence="2">
    <location>
        <begin position="1"/>
        <end position="19"/>
    </location>
</feature>
<feature type="compositionally biased region" description="Basic residues" evidence="1">
    <location>
        <begin position="731"/>
        <end position="743"/>
    </location>
</feature>
<evidence type="ECO:0000256" key="2">
    <source>
        <dbReference type="SAM" id="SignalP"/>
    </source>
</evidence>
<keyword evidence="4" id="KW-1185">Reference proteome</keyword>
<dbReference type="Proteomes" id="UP001164746">
    <property type="component" value="Chromosome 14"/>
</dbReference>
<reference evidence="3" key="1">
    <citation type="submission" date="2022-11" db="EMBL/GenBank/DDBJ databases">
        <title>Centuries of genome instability and evolution in soft-shell clam transmissible cancer (bioRxiv).</title>
        <authorList>
            <person name="Hart S.F.M."/>
            <person name="Yonemitsu M.A."/>
            <person name="Giersch R.M."/>
            <person name="Beal B.F."/>
            <person name="Arriagada G."/>
            <person name="Davis B.W."/>
            <person name="Ostrander E.A."/>
            <person name="Goff S.P."/>
            <person name="Metzger M.J."/>
        </authorList>
    </citation>
    <scope>NUCLEOTIDE SEQUENCE</scope>
    <source>
        <strain evidence="3">MELC-2E11</strain>
        <tissue evidence="3">Siphon/mantle</tissue>
    </source>
</reference>
<evidence type="ECO:0000256" key="1">
    <source>
        <dbReference type="SAM" id="MobiDB-lite"/>
    </source>
</evidence>
<feature type="region of interest" description="Disordered" evidence="1">
    <location>
        <begin position="726"/>
        <end position="763"/>
    </location>
</feature>
<feature type="region of interest" description="Disordered" evidence="1">
    <location>
        <begin position="668"/>
        <end position="694"/>
    </location>
</feature>
<name>A0ABY7FWW7_MYAAR</name>
<evidence type="ECO:0000313" key="4">
    <source>
        <dbReference type="Proteomes" id="UP001164746"/>
    </source>
</evidence>
<proteinExistence type="predicted"/>
<feature type="compositionally biased region" description="Polar residues" evidence="1">
    <location>
        <begin position="397"/>
        <end position="427"/>
    </location>
</feature>
<feature type="chain" id="PRO_5045858563" evidence="2">
    <location>
        <begin position="20"/>
        <end position="977"/>
    </location>
</feature>
<evidence type="ECO:0000313" key="3">
    <source>
        <dbReference type="EMBL" id="WAR25373.1"/>
    </source>
</evidence>
<gene>
    <name evidence="3" type="ORF">MAR_011077</name>
</gene>
<accession>A0ABY7FWW7</accession>
<feature type="region of interest" description="Disordered" evidence="1">
    <location>
        <begin position="395"/>
        <end position="460"/>
    </location>
</feature>
<dbReference type="InterPro" id="IPR035897">
    <property type="entry name" value="Toll_tir_struct_dom_sf"/>
</dbReference>
<feature type="compositionally biased region" description="Polar residues" evidence="1">
    <location>
        <begin position="872"/>
        <end position="892"/>
    </location>
</feature>
<protein>
    <submittedName>
        <fullName evidence="3">Uncharacterized protein</fullName>
    </submittedName>
</protein>
<keyword evidence="2" id="KW-0732">Signal</keyword>
<feature type="region of interest" description="Disordered" evidence="1">
    <location>
        <begin position="867"/>
        <end position="948"/>
    </location>
</feature>